<dbReference type="PANTHER" id="PTHR44981">
    <property type="entry name" value="PERICENTRIN-LIKE PROTEIN, ISOFORM F"/>
    <property type="match status" value="1"/>
</dbReference>
<feature type="coiled-coil region" evidence="6">
    <location>
        <begin position="2344"/>
        <end position="2371"/>
    </location>
</feature>
<keyword evidence="5" id="KW-0206">Cytoskeleton</keyword>
<feature type="coiled-coil region" evidence="6">
    <location>
        <begin position="1254"/>
        <end position="1539"/>
    </location>
</feature>
<evidence type="ECO:0000256" key="2">
    <source>
        <dbReference type="ARBA" id="ARBA00022490"/>
    </source>
</evidence>
<evidence type="ECO:0000256" key="5">
    <source>
        <dbReference type="ARBA" id="ARBA00023212"/>
    </source>
</evidence>
<keyword evidence="10" id="KW-1185">Reference proteome</keyword>
<protein>
    <submittedName>
        <fullName evidence="9">A-kinase anchoring protein 9</fullName>
    </submittedName>
</protein>
<keyword evidence="3" id="KW-0597">Phosphoprotein</keyword>
<feature type="coiled-coil region" evidence="6">
    <location>
        <begin position="165"/>
        <end position="199"/>
    </location>
</feature>
<feature type="coiled-coil region" evidence="6">
    <location>
        <begin position="755"/>
        <end position="810"/>
    </location>
</feature>
<dbReference type="GO" id="GO:0060090">
    <property type="term" value="F:molecular adaptor activity"/>
    <property type="evidence" value="ECO:0007669"/>
    <property type="project" value="InterPro"/>
</dbReference>
<feature type="coiled-coil region" evidence="6">
    <location>
        <begin position="1659"/>
        <end position="1756"/>
    </location>
</feature>
<evidence type="ECO:0000256" key="1">
    <source>
        <dbReference type="ARBA" id="ARBA00004300"/>
    </source>
</evidence>
<evidence type="ECO:0000256" key="4">
    <source>
        <dbReference type="ARBA" id="ARBA00023054"/>
    </source>
</evidence>
<accession>A0A8C5G1G3</accession>
<dbReference type="GO" id="GO:0005813">
    <property type="term" value="C:centrosome"/>
    <property type="evidence" value="ECO:0007669"/>
    <property type="project" value="UniProtKB-SubCell"/>
</dbReference>
<feature type="coiled-coil region" evidence="6">
    <location>
        <begin position="2293"/>
        <end position="2320"/>
    </location>
</feature>
<evidence type="ECO:0000256" key="7">
    <source>
        <dbReference type="SAM" id="MobiDB-lite"/>
    </source>
</evidence>
<feature type="region of interest" description="Disordered" evidence="7">
    <location>
        <begin position="1627"/>
        <end position="1657"/>
    </location>
</feature>
<feature type="coiled-coil region" evidence="6">
    <location>
        <begin position="551"/>
        <end position="701"/>
    </location>
</feature>
<keyword evidence="2" id="KW-0963">Cytoplasm</keyword>
<dbReference type="Proteomes" id="UP000694680">
    <property type="component" value="Chromosome 11"/>
</dbReference>
<feature type="coiled-coil region" evidence="6">
    <location>
        <begin position="1054"/>
        <end position="1088"/>
    </location>
</feature>
<reference evidence="9" key="3">
    <citation type="submission" date="2025-09" db="UniProtKB">
        <authorList>
            <consortium name="Ensembl"/>
        </authorList>
    </citation>
    <scope>IDENTIFICATION</scope>
</reference>
<comment type="subcellular location">
    <subcellularLocation>
        <location evidence="1">Cytoplasm</location>
        <location evidence="1">Cytoskeleton</location>
        <location evidence="1">Microtubule organizing center</location>
        <location evidence="1">Centrosome</location>
    </subcellularLocation>
</comment>
<feature type="region of interest" description="Disordered" evidence="7">
    <location>
        <begin position="2126"/>
        <end position="2146"/>
    </location>
</feature>
<dbReference type="Ensembl" id="ENSGWIT00000007944.1">
    <property type="protein sequence ID" value="ENSGWIP00000007183.1"/>
    <property type="gene ID" value="ENSGWIG00000004096.1"/>
</dbReference>
<evidence type="ECO:0000313" key="9">
    <source>
        <dbReference type="Ensembl" id="ENSGWIP00000007183.1"/>
    </source>
</evidence>
<evidence type="ECO:0000256" key="3">
    <source>
        <dbReference type="ARBA" id="ARBA00022553"/>
    </source>
</evidence>
<dbReference type="PANTHER" id="PTHR44981:SF1">
    <property type="entry name" value="A-KINASE ANCHOR PROTEIN 9"/>
    <property type="match status" value="1"/>
</dbReference>
<feature type="domain" description="Pericentrin/AKAP-450 centrosomal targeting" evidence="8">
    <location>
        <begin position="2396"/>
        <end position="2477"/>
    </location>
</feature>
<dbReference type="GO" id="GO:0007165">
    <property type="term" value="P:signal transduction"/>
    <property type="evidence" value="ECO:0007669"/>
    <property type="project" value="InterPro"/>
</dbReference>
<sequence>MMQDMEDGLSAKTRAVEEQELEELRSTFGTEGIQQLQDFEAALKQRDSIITQLTSNLQQAREEKDEIMREFLALTEQSQKLQIQFQQLQAGETLRNTSHSSTAADLVLARQQEELAHIRKTIDEKDMQQSNEKDLIIAEQQRIISERNSSLMHFKDEMENSKTCLQDFQARIVEKEAELKKYADNLESTKAELELCKTEMESYKFQLEKEQMEFLSCKEELSSSRQKEQMSSHEIMQLMGTVEDLQRRCHQGSLSESDTIQKMQEDTVRKLELLRAELDEMYGQQIVQMKQELNLQHAAMLQQMTEKHHAELELLKEQQTAQSSSVSTAEIETLHITIRGLQQTLEQSQTMQTEAKHELTQAIQEKLNLQARVDDLLLELHSAEDKVEQVSLCLVSQESNENELQHLRETIDNLRRDLSSAQQAATDEETKHESEVTNYKIKLEMLEREKDAVLDRMAESQEAELDRLRTQLLFSHEEELSNLRDELLRESFLNRENLLNEATVKQEKVLNELRLGFEEELRLLRNEKASSATERDELLHQIVELKEDLNLALHSSKADELVQQLQELQLELEELRKEGEERARMENELTLLRKNTEMLENQTKEKQHCWEDQLKEHELEKETLQMTKNTLNEELRFKLKAIETLTAENNQMQQQVAQLQKEVEMQRTTFSFAEKNFEVNYQQLKEEYTCLIEAKKMLEEKTLKTTLDFEAEVSSLKSQVCELEETCREFTDGKAVVEKGSTELMEKLNVSLREKESLEGKLSAVTEQLMFTESKVGQLDAELTNVRQEYTKAKSQSQMLEKELEKQQEIISEQMRGHNAKRKTNPKVREQDVENLLRKANKKLSEVLVEVLKTTAAAEETMSLHMQTLRESSAATQPLDSSCTLQRVDIEAGRVHTADDSTETFPGSEMSAEDVSFWSEGSEADGRLELSQQMMDSLLLGAGPQLLNEECLMSVGSRLQTALEKMLMAITDSTNQLEHARVTQTELMRESFRHNQEISELLQKQEELQERLTEEARAREQLALELHHAEGVIDGYTGERTALEEQLRQKGELQLSLEQELQVTSSRLQELEQDRLQIMEERELLSRQQDAMREHAGPRELRLVEAAMVAAPEADLLEETEKLMKEKVEVQRQAEKENTDLLKQVKLLEVDLEEQVNRVIELEFARTTETRDLRQQIQALEKQLEKNRKFLDEQAVDREHERDFFQQEIQKLEQQLKNSQKLQPGSEQRNKEVDQLTSQLKEKADWCSELLLGSEQLRRELGERNEEIDKLESRIRELEQALLASAESLEKVRLKEEEERGEATHSTLQAQLQTEREALERKEKEICNLEEQLEQFKEELENKSEEVQQLHMQLEIQRKEISSQQQYMETRESLFQVMEAKDREIALLNENITKLQHTETASDNKVTAHKDELIKDLESQVECLRSEQDRLKRNNHEELDQLNAVIEKLQQELANIEQNHAPEEDEDTKGEIEIAVCKDEYDEMKQRMDLTVNELETLKTEHSELFETYLCLREHKETVDEAGEQQQNLESELQEALREKTAGLVVMQAQVQALEKSAASRVKQLDVRIMELEDTVSERDSEITRCRLLVEQTQSDADRLQQRVFNLEENVRERMAAAIVSQATLQAFQQQQQPSGMNREPQEHTELQRSEFRDFSVKADEDRADNAELLQELEKVKNSTASTKEELQSYRQRHENLQEELLISEASVIKLREELQEVSNIFETTKEELRSYKQHNDKLHRELQEAQRAVMKVSKDAVSSHGAVVSDSFTQTEPLQMSDLGWESKPASDEEVQQVIGEFQERIEQMQELHAAEILDMEARHISESENLRRDTQVLQDECKTLKAVIDKLRSPEVSMVSLVHYFTFAAFLQQEFRTTPEGARRETDDALPDRIKTLLREVHQEGMQVLSLSELPLTEGELGGQFNAQSFAKERDALLANVESLKYLISQMQTHRDAQTSGSTDWRGELLNAVRLVFLSERSVLKSGLSSQLELLDTSDAIIHLNQLERKLAEEAMDSLHTAERSSLISEIHHLQEKIKQLNQGKPVCSDDVILISVDVATNADRLLVDELKVELSQTKLELETTLKAQHKHLKELDALRAEVSQRAVEVDALTDQLTEERKTSRDLQWAAEKDRCRTGRTEESRREELEDLHLTLDEQKTRMSQLTQSLELERQAASQASQQAEQERLGLCTRLQELQVQLESERAKALETNAALGRERALRVVDSAGGELSCEAQEDEGSLLQRLQKDLDDKHAQVGLFSAFLLAGGSFSSSTSSNTLTERLLRQNAELTGFVSRLTEEKNDLRNHTLRLEEELRRYRQAGAGSGHSVRASKTDSASLLLSQERETWTREKVDLEKALQMSQAQVARLKGEIRSDNLREITGPEADNSALKRMYGRYLRSESFRKALIYQKKYLLLLLGGFQECEEATLALLTRMGSRPTISSLESLSHRHRGLMRFRSAVRVSIALSRMRFLVKRWHKATGMSPTSCTVNRNRMGQILGTEARDSPYLHPGSVELYKDRASAGGGGGVSNSRGRTGRESPRSPTSSLHHRFHVPGDHGALTCSHLQNYDPDRALSDYISRLEALQRRLGNVTSGASSNTHLHFGLRR</sequence>
<feature type="coiled-coil region" evidence="6">
    <location>
        <begin position="2"/>
        <end position="77"/>
    </location>
</feature>
<feature type="coiled-coil region" evidence="6">
    <location>
        <begin position="991"/>
        <end position="1025"/>
    </location>
</feature>
<feature type="region of interest" description="Disordered" evidence="7">
    <location>
        <begin position="1216"/>
        <end position="1235"/>
    </location>
</feature>
<dbReference type="InterPro" id="IPR019528">
    <property type="entry name" value="PACT_domain"/>
</dbReference>
<feature type="coiled-coil region" evidence="6">
    <location>
        <begin position="359"/>
        <end position="478"/>
    </location>
</feature>
<reference evidence="9" key="1">
    <citation type="submission" date="2020-06" db="EMBL/GenBank/DDBJ databases">
        <authorList>
            <consortium name="Wellcome Sanger Institute Data Sharing"/>
        </authorList>
    </citation>
    <scope>NUCLEOTIDE SEQUENCE [LARGE SCALE GENOMIC DNA]</scope>
</reference>
<feature type="region of interest" description="Disordered" evidence="7">
    <location>
        <begin position="2518"/>
        <end position="2554"/>
    </location>
</feature>
<organism evidence="9 10">
    <name type="scientific">Gouania willdenowi</name>
    <name type="common">Blunt-snouted clingfish</name>
    <name type="synonym">Lepadogaster willdenowi</name>
    <dbReference type="NCBI Taxonomy" id="441366"/>
    <lineage>
        <taxon>Eukaryota</taxon>
        <taxon>Metazoa</taxon>
        <taxon>Chordata</taxon>
        <taxon>Craniata</taxon>
        <taxon>Vertebrata</taxon>
        <taxon>Euteleostomi</taxon>
        <taxon>Actinopterygii</taxon>
        <taxon>Neopterygii</taxon>
        <taxon>Teleostei</taxon>
        <taxon>Neoteleostei</taxon>
        <taxon>Acanthomorphata</taxon>
        <taxon>Ovalentaria</taxon>
        <taxon>Blenniimorphae</taxon>
        <taxon>Blenniiformes</taxon>
        <taxon>Gobiesocoidei</taxon>
        <taxon>Gobiesocidae</taxon>
        <taxon>Gobiesocinae</taxon>
        <taxon>Gouania</taxon>
    </lineage>
</organism>
<feature type="compositionally biased region" description="Polar residues" evidence="7">
    <location>
        <begin position="1218"/>
        <end position="1227"/>
    </location>
</feature>
<evidence type="ECO:0000313" key="10">
    <source>
        <dbReference type="Proteomes" id="UP000694680"/>
    </source>
</evidence>
<proteinExistence type="predicted"/>
<dbReference type="InterPro" id="IPR028745">
    <property type="entry name" value="AKAP9/Pericentrin"/>
</dbReference>
<feature type="compositionally biased region" description="Basic and acidic residues" evidence="7">
    <location>
        <begin position="1640"/>
        <end position="1657"/>
    </location>
</feature>
<name>A0A8C5G1G3_GOUWI</name>
<feature type="coiled-coil region" evidence="6">
    <location>
        <begin position="2147"/>
        <end position="2213"/>
    </location>
</feature>
<dbReference type="Pfam" id="PF10495">
    <property type="entry name" value="PACT_coil_coil"/>
    <property type="match status" value="1"/>
</dbReference>
<evidence type="ECO:0000259" key="8">
    <source>
        <dbReference type="Pfam" id="PF10495"/>
    </source>
</evidence>
<keyword evidence="4 6" id="KW-0175">Coiled coil</keyword>
<reference evidence="9" key="2">
    <citation type="submission" date="2025-08" db="UniProtKB">
        <authorList>
            <consortium name="Ensembl"/>
        </authorList>
    </citation>
    <scope>IDENTIFICATION</scope>
</reference>
<dbReference type="GO" id="GO:0005737">
    <property type="term" value="C:cytoplasm"/>
    <property type="evidence" value="ECO:0007669"/>
    <property type="project" value="UniProtKB-ARBA"/>
</dbReference>
<evidence type="ECO:0000256" key="6">
    <source>
        <dbReference type="SAM" id="Coils"/>
    </source>
</evidence>